<dbReference type="AlphaFoldDB" id="A0A0D0C2Q9"/>
<dbReference type="HOGENOM" id="CLU_001570_2_3_1"/>
<keyword evidence="5 9" id="KW-0479">Metal-binding</keyword>
<dbReference type="Pfam" id="PF00067">
    <property type="entry name" value="p450"/>
    <property type="match status" value="1"/>
</dbReference>
<dbReference type="CDD" id="cd11065">
    <property type="entry name" value="CYP64-like"/>
    <property type="match status" value="1"/>
</dbReference>
<evidence type="ECO:0000256" key="10">
    <source>
        <dbReference type="RuleBase" id="RU000461"/>
    </source>
</evidence>
<evidence type="ECO:0000256" key="7">
    <source>
        <dbReference type="ARBA" id="ARBA00023004"/>
    </source>
</evidence>
<comment type="similarity">
    <text evidence="3 10">Belongs to the cytochrome P450 family.</text>
</comment>
<dbReference type="PROSITE" id="PS00086">
    <property type="entry name" value="CYTOCHROME_P450"/>
    <property type="match status" value="1"/>
</dbReference>
<keyword evidence="8 10" id="KW-0503">Monooxygenase</keyword>
<dbReference type="EMBL" id="KN834767">
    <property type="protein sequence ID" value="KIK62406.1"/>
    <property type="molecule type" value="Genomic_DNA"/>
</dbReference>
<evidence type="ECO:0000256" key="8">
    <source>
        <dbReference type="ARBA" id="ARBA00023033"/>
    </source>
</evidence>
<sequence>MIGLAVIFSAVLLVRQLLRRNSKLPPGPAGLPLIGNLLQMPRANTPAWVKYAEWGREYGDVMHLSVLGQSIIILNSPKAIFDLFDRRGATYADRPWLTMVSELVGLGDSPMLVPSGPLHKEYRRLYAEAMGGRKEVGRFHSVQQEKAITLATRFLETPQDFRKHLTYHIASLIFEISHGHVMKGENDLLLKLAKGLDYAFADTMIPGRYLVDLFPSMKYIPAWTGVTFKKKAKEYREVVEAALDLPYRQVKQQFAAGTAKMSFTSGLFERKVNPTKDEEYAFKWASLGFYCAGSDTSLSALETFVLAMAQYPEVQRKAQAEIDRVIGTSRLPFFTDRPQLPYIEAVLREVYRWNPMGPIAEPHLVMAEDVYRDWVLPKGATVIANSWGVLHDPEIYPDPFEFKPERYNIGEPNLNGKQLWGDSLGLEQMLNPDPRKFAFGYGRRVCPGILLADDTVFMAIITILSLFDVGAVIGKPPSMTPNLLRYSFNRFSTAFSDASTLYSHPEEFSCPITPRAHTQGVLKDANLALEA</sequence>
<reference evidence="12 13" key="1">
    <citation type="submission" date="2014-04" db="EMBL/GenBank/DDBJ databases">
        <title>Evolutionary Origins and Diversification of the Mycorrhizal Mutualists.</title>
        <authorList>
            <consortium name="DOE Joint Genome Institute"/>
            <consortium name="Mycorrhizal Genomics Consortium"/>
            <person name="Kohler A."/>
            <person name="Kuo A."/>
            <person name="Nagy L.G."/>
            <person name="Floudas D."/>
            <person name="Copeland A."/>
            <person name="Barry K.W."/>
            <person name="Cichocki N."/>
            <person name="Veneault-Fourrey C."/>
            <person name="LaButti K."/>
            <person name="Lindquist E.A."/>
            <person name="Lipzen A."/>
            <person name="Lundell T."/>
            <person name="Morin E."/>
            <person name="Murat C."/>
            <person name="Riley R."/>
            <person name="Ohm R."/>
            <person name="Sun H."/>
            <person name="Tunlid A."/>
            <person name="Henrissat B."/>
            <person name="Grigoriev I.V."/>
            <person name="Hibbett D.S."/>
            <person name="Martin F."/>
        </authorList>
    </citation>
    <scope>NUCLEOTIDE SEQUENCE [LARGE SCALE GENOMIC DNA]</scope>
    <source>
        <strain evidence="12 13">FD-317 M1</strain>
    </source>
</reference>
<evidence type="ECO:0000256" key="3">
    <source>
        <dbReference type="ARBA" id="ARBA00010617"/>
    </source>
</evidence>
<accession>A0A0D0C2Q9</accession>
<evidence type="ECO:0000256" key="4">
    <source>
        <dbReference type="ARBA" id="ARBA00022617"/>
    </source>
</evidence>
<dbReference type="GO" id="GO:0016705">
    <property type="term" value="F:oxidoreductase activity, acting on paired donors, with incorporation or reduction of molecular oxygen"/>
    <property type="evidence" value="ECO:0007669"/>
    <property type="project" value="InterPro"/>
</dbReference>
<keyword evidence="6 10" id="KW-0560">Oxidoreductase</keyword>
<feature type="chain" id="PRO_5002224976" description="Cytochrome P450" evidence="11">
    <location>
        <begin position="17"/>
        <end position="531"/>
    </location>
</feature>
<feature type="binding site" description="axial binding residue" evidence="9">
    <location>
        <position position="446"/>
    </location>
    <ligand>
        <name>heme</name>
        <dbReference type="ChEBI" id="CHEBI:30413"/>
    </ligand>
    <ligandPart>
        <name>Fe</name>
        <dbReference type="ChEBI" id="CHEBI:18248"/>
    </ligandPart>
</feature>
<dbReference type="GO" id="GO:0004497">
    <property type="term" value="F:monooxygenase activity"/>
    <property type="evidence" value="ECO:0007669"/>
    <property type="project" value="UniProtKB-KW"/>
</dbReference>
<evidence type="ECO:0000313" key="13">
    <source>
        <dbReference type="Proteomes" id="UP000053593"/>
    </source>
</evidence>
<protein>
    <recommendedName>
        <fullName evidence="14">Cytochrome P450</fullName>
    </recommendedName>
</protein>
<organism evidence="12 13">
    <name type="scientific">Collybiopsis luxurians FD-317 M1</name>
    <dbReference type="NCBI Taxonomy" id="944289"/>
    <lineage>
        <taxon>Eukaryota</taxon>
        <taxon>Fungi</taxon>
        <taxon>Dikarya</taxon>
        <taxon>Basidiomycota</taxon>
        <taxon>Agaricomycotina</taxon>
        <taxon>Agaricomycetes</taxon>
        <taxon>Agaricomycetidae</taxon>
        <taxon>Agaricales</taxon>
        <taxon>Marasmiineae</taxon>
        <taxon>Omphalotaceae</taxon>
        <taxon>Collybiopsis</taxon>
        <taxon>Collybiopsis luxurians</taxon>
    </lineage>
</organism>
<dbReference type="Gene3D" id="1.10.630.10">
    <property type="entry name" value="Cytochrome P450"/>
    <property type="match status" value="1"/>
</dbReference>
<evidence type="ECO:0000256" key="11">
    <source>
        <dbReference type="SAM" id="SignalP"/>
    </source>
</evidence>
<dbReference type="InterPro" id="IPR001128">
    <property type="entry name" value="Cyt_P450"/>
</dbReference>
<dbReference type="InterPro" id="IPR036396">
    <property type="entry name" value="Cyt_P450_sf"/>
</dbReference>
<dbReference type="InterPro" id="IPR017972">
    <property type="entry name" value="Cyt_P450_CS"/>
</dbReference>
<evidence type="ECO:0000256" key="5">
    <source>
        <dbReference type="ARBA" id="ARBA00022723"/>
    </source>
</evidence>
<dbReference type="InterPro" id="IPR050364">
    <property type="entry name" value="Cytochrome_P450_fung"/>
</dbReference>
<keyword evidence="11" id="KW-0732">Signal</keyword>
<dbReference type="Proteomes" id="UP000053593">
    <property type="component" value="Unassembled WGS sequence"/>
</dbReference>
<proteinExistence type="inferred from homology"/>
<comment type="cofactor">
    <cofactor evidence="1 9">
        <name>heme</name>
        <dbReference type="ChEBI" id="CHEBI:30413"/>
    </cofactor>
</comment>
<dbReference type="PANTHER" id="PTHR46300:SF7">
    <property type="entry name" value="P450, PUTATIVE (EUROFUNG)-RELATED"/>
    <property type="match status" value="1"/>
</dbReference>
<evidence type="ECO:0000256" key="2">
    <source>
        <dbReference type="ARBA" id="ARBA00005179"/>
    </source>
</evidence>
<keyword evidence="4 9" id="KW-0349">Heme</keyword>
<feature type="signal peptide" evidence="11">
    <location>
        <begin position="1"/>
        <end position="16"/>
    </location>
</feature>
<dbReference type="PANTHER" id="PTHR46300">
    <property type="entry name" value="P450, PUTATIVE (EUROFUNG)-RELATED-RELATED"/>
    <property type="match status" value="1"/>
</dbReference>
<dbReference type="OrthoDB" id="2789670at2759"/>
<evidence type="ECO:0000256" key="9">
    <source>
        <dbReference type="PIRSR" id="PIRSR602401-1"/>
    </source>
</evidence>
<comment type="pathway">
    <text evidence="2">Secondary metabolite biosynthesis.</text>
</comment>
<evidence type="ECO:0000256" key="6">
    <source>
        <dbReference type="ARBA" id="ARBA00023002"/>
    </source>
</evidence>
<name>A0A0D0C2Q9_9AGAR</name>
<evidence type="ECO:0008006" key="14">
    <source>
        <dbReference type="Google" id="ProtNLM"/>
    </source>
</evidence>
<dbReference type="InterPro" id="IPR002401">
    <property type="entry name" value="Cyt_P450_E_grp-I"/>
</dbReference>
<gene>
    <name evidence="12" type="ORF">GYMLUDRAFT_164416</name>
</gene>
<dbReference type="GO" id="GO:0020037">
    <property type="term" value="F:heme binding"/>
    <property type="evidence" value="ECO:0007669"/>
    <property type="project" value="InterPro"/>
</dbReference>
<keyword evidence="13" id="KW-1185">Reference proteome</keyword>
<keyword evidence="7 9" id="KW-0408">Iron</keyword>
<dbReference type="PRINTS" id="PR00463">
    <property type="entry name" value="EP450I"/>
</dbReference>
<dbReference type="SUPFAM" id="SSF48264">
    <property type="entry name" value="Cytochrome P450"/>
    <property type="match status" value="1"/>
</dbReference>
<dbReference type="GO" id="GO:0005506">
    <property type="term" value="F:iron ion binding"/>
    <property type="evidence" value="ECO:0007669"/>
    <property type="project" value="InterPro"/>
</dbReference>
<evidence type="ECO:0000313" key="12">
    <source>
        <dbReference type="EMBL" id="KIK62406.1"/>
    </source>
</evidence>
<evidence type="ECO:0000256" key="1">
    <source>
        <dbReference type="ARBA" id="ARBA00001971"/>
    </source>
</evidence>